<reference evidence="1 2" key="1">
    <citation type="submission" date="2019-11" db="EMBL/GenBank/DDBJ databases">
        <title>Comparative genomics of hydrocarbon-degrading Desulfosarcina strains.</title>
        <authorList>
            <person name="Watanabe M."/>
            <person name="Kojima H."/>
            <person name="Fukui M."/>
        </authorList>
    </citation>
    <scope>NUCLEOTIDE SEQUENCE [LARGE SCALE GENOMIC DNA]</scope>
    <source>
        <strain evidence="1 2">28bB2T</strain>
    </source>
</reference>
<dbReference type="AlphaFoldDB" id="A0A5K7ZRI4"/>
<proteinExistence type="predicted"/>
<protein>
    <submittedName>
        <fullName evidence="1">Uncharacterized protein</fullName>
    </submittedName>
</protein>
<dbReference type="EMBL" id="AP021876">
    <property type="protein sequence ID" value="BBO81733.1"/>
    <property type="molecule type" value="Genomic_DNA"/>
</dbReference>
<dbReference type="KEGG" id="dov:DSCO28_22990"/>
<name>A0A5K7ZRI4_9BACT</name>
<evidence type="ECO:0000313" key="2">
    <source>
        <dbReference type="Proteomes" id="UP000425960"/>
    </source>
</evidence>
<accession>A0A5K7ZRI4</accession>
<evidence type="ECO:0000313" key="1">
    <source>
        <dbReference type="EMBL" id="BBO81733.1"/>
    </source>
</evidence>
<gene>
    <name evidence="1" type="ORF">DSCO28_22990</name>
</gene>
<organism evidence="1 2">
    <name type="scientific">Desulfosarcina ovata subsp. sediminis</name>
    <dbReference type="NCBI Taxonomy" id="885957"/>
    <lineage>
        <taxon>Bacteria</taxon>
        <taxon>Pseudomonadati</taxon>
        <taxon>Thermodesulfobacteriota</taxon>
        <taxon>Desulfobacteria</taxon>
        <taxon>Desulfobacterales</taxon>
        <taxon>Desulfosarcinaceae</taxon>
        <taxon>Desulfosarcina</taxon>
    </lineage>
</organism>
<dbReference type="Proteomes" id="UP000425960">
    <property type="component" value="Chromosome"/>
</dbReference>
<sequence length="150" mass="17313">MVYIDLNMVRAGVVEHPKDWEFGGYNEIQHPRQRYTLIDREMLCHLLGILDEELLAETIRKWIDETLSKESACRETKWTKSIAVGDESFVMETKKALGAKALGRNTLGEDSDFQLRESVEPYNSLFPPEKGVLRPENTFLWNVNPRITEG</sequence>